<feature type="compositionally biased region" description="Basic and acidic residues" evidence="5">
    <location>
        <begin position="504"/>
        <end position="515"/>
    </location>
</feature>
<feature type="region of interest" description="Disordered" evidence="5">
    <location>
        <begin position="359"/>
        <end position="398"/>
    </location>
</feature>
<feature type="region of interest" description="Disordered" evidence="5">
    <location>
        <begin position="483"/>
        <end position="617"/>
    </location>
</feature>
<accession>A0A6V7UYJ5</accession>
<proteinExistence type="predicted"/>
<protein>
    <recommendedName>
        <fullName evidence="6">C3H1-type domain-containing protein</fullName>
    </recommendedName>
</protein>
<dbReference type="OrthoDB" id="5910521at2759"/>
<name>A0A6V7UYJ5_MELEN</name>
<feature type="compositionally biased region" description="Acidic residues" evidence="5">
    <location>
        <begin position="169"/>
        <end position="186"/>
    </location>
</feature>
<feature type="region of interest" description="Disordered" evidence="5">
    <location>
        <begin position="629"/>
        <end position="652"/>
    </location>
</feature>
<reference evidence="7 8" key="1">
    <citation type="submission" date="2020-08" db="EMBL/GenBank/DDBJ databases">
        <authorList>
            <person name="Koutsovoulos G."/>
            <person name="Danchin GJ E."/>
        </authorList>
    </citation>
    <scope>NUCLEOTIDE SEQUENCE [LARGE SCALE GENOMIC DNA]</scope>
</reference>
<evidence type="ECO:0000313" key="8">
    <source>
        <dbReference type="Proteomes" id="UP000580250"/>
    </source>
</evidence>
<keyword evidence="2 4" id="KW-0863">Zinc-finger</keyword>
<feature type="compositionally biased region" description="Acidic residues" evidence="5">
    <location>
        <begin position="140"/>
        <end position="155"/>
    </location>
</feature>
<feature type="compositionally biased region" description="Polar residues" evidence="5">
    <location>
        <begin position="483"/>
        <end position="503"/>
    </location>
</feature>
<comment type="caution">
    <text evidence="7">The sequence shown here is derived from an EMBL/GenBank/DDBJ whole genome shotgun (WGS) entry which is preliminary data.</text>
</comment>
<dbReference type="AlphaFoldDB" id="A0A6V7UYJ5"/>
<feature type="zinc finger region" description="C3H1-type" evidence="4">
    <location>
        <begin position="231"/>
        <end position="258"/>
    </location>
</feature>
<feature type="compositionally biased region" description="Polar residues" evidence="5">
    <location>
        <begin position="820"/>
        <end position="832"/>
    </location>
</feature>
<feature type="compositionally biased region" description="Pro residues" evidence="5">
    <location>
        <begin position="325"/>
        <end position="338"/>
    </location>
</feature>
<feature type="region of interest" description="Disordered" evidence="5">
    <location>
        <begin position="1"/>
        <end position="198"/>
    </location>
</feature>
<dbReference type="GO" id="GO:0008270">
    <property type="term" value="F:zinc ion binding"/>
    <property type="evidence" value="ECO:0007669"/>
    <property type="project" value="UniProtKB-KW"/>
</dbReference>
<dbReference type="EMBL" id="CAJEWN010000122">
    <property type="protein sequence ID" value="CAD2166945.1"/>
    <property type="molecule type" value="Genomic_DNA"/>
</dbReference>
<dbReference type="InterPro" id="IPR000571">
    <property type="entry name" value="Znf_CCCH"/>
</dbReference>
<feature type="compositionally biased region" description="Low complexity" evidence="5">
    <location>
        <begin position="783"/>
        <end position="804"/>
    </location>
</feature>
<sequence>MSTNNSSNGSENSEGYIREEPRENLEDVNYNGRASGDETMEDQVEHSRLQDGHQPNSQSVSDDEEDMVKLDNNDLNYDDYDDYEGEARERVESNNSSVHLQHSEELKENEMIGVSDSEGEEADDVQKDQKCEKRTAVNNDFEENEAGELPEDDDGIEKQKEIKNKKEVEELEEGELEDEDDEEEIEEKSSSPPLMVSSSQSSICLPSLVSSLNAAQPIELPLPIVEPIQTFKPREVCRFYLRGICKNGEACRFKHCTQSIVQRPRIQIVSTSSSSTLITGGGKVPIYYNNKLSNLTSIPPPIGPPISLLSTVFSPPPSASLLTRQPPPPPPAAPPPPSSTESVAWMEGLKKARELARRQKGGEILPMESNQTIDDNDDQSSLSPPLACLSPNPSQTDDSYYVTSSDLNKPMNFIQNRRTIPARVVVEAVSVVSRAKDLPSITSTRSQAKSNIPSLMDSMIEHSTTGSISLSKLQKGQQRQVLITGSNSSYSDPWARSSSNSVVKRSDGKIMKSRTEMVVNVAERPSRRRRRSSSSNSSSDHSSQRHVSHKRSSRRSDEDRHHKEAERERENKLKRHSSEQHSDSFNDITSPDVKKSKKAHSSSRRDASVGSSVSSASFKDYDKREIQSSVINTTKRNSRSSSNDSSDTFASLSRESHATLGALLTHKTSATYSPKNRFKGPRTPPMNERPESKNSSSGYDDYGNRKISVESGHSFGSNERNARRHSQTLTKSKMKEEVIENDQAPAAYRLSQRKDSNSSRKKVSNSSAKINKKSSDGGRKTRSSSSSSSSSSSDSSSSSSSSSASEEKHGKSSKKHQQHKPSLTASSVSSLKNKGGNVEVHHHSLDKLVREISSAESDNDKKVYSNNYNSSNKKKIKRDVKEEMFDIDELQQQQHKHPPTLSYKEICNNNSIEVKTEAKYVDEVTKGDKMQQTSSSSSSSTKRREQLLRKLQNVEQAIARQKQMKREGSNNVTASLDEKMTKLSSTMRFDFYSNLMVFVMIF</sequence>
<dbReference type="InterPro" id="IPR036855">
    <property type="entry name" value="Znf_CCCH_sf"/>
</dbReference>
<feature type="compositionally biased region" description="Low complexity" evidence="5">
    <location>
        <begin position="380"/>
        <end position="394"/>
    </location>
</feature>
<evidence type="ECO:0000256" key="2">
    <source>
        <dbReference type="ARBA" id="ARBA00022771"/>
    </source>
</evidence>
<dbReference type="Gene3D" id="4.10.1000.10">
    <property type="entry name" value="Zinc finger, CCCH-type"/>
    <property type="match status" value="1"/>
</dbReference>
<evidence type="ECO:0000256" key="3">
    <source>
        <dbReference type="ARBA" id="ARBA00022833"/>
    </source>
</evidence>
<feature type="compositionally biased region" description="Low complexity" evidence="5">
    <location>
        <begin position="1"/>
        <end position="15"/>
    </location>
</feature>
<feature type="compositionally biased region" description="Basic and acidic residues" evidence="5">
    <location>
        <begin position="16"/>
        <end position="25"/>
    </location>
</feature>
<feature type="region of interest" description="Disordered" evidence="5">
    <location>
        <begin position="923"/>
        <end position="946"/>
    </location>
</feature>
<feature type="compositionally biased region" description="Basic and acidic residues" evidence="5">
    <location>
        <begin position="554"/>
        <end position="584"/>
    </location>
</feature>
<organism evidence="7 8">
    <name type="scientific">Meloidogyne enterolobii</name>
    <name type="common">Root-knot nematode worm</name>
    <name type="synonym">Meloidogyne mayaguensis</name>
    <dbReference type="NCBI Taxonomy" id="390850"/>
    <lineage>
        <taxon>Eukaryota</taxon>
        <taxon>Metazoa</taxon>
        <taxon>Ecdysozoa</taxon>
        <taxon>Nematoda</taxon>
        <taxon>Chromadorea</taxon>
        <taxon>Rhabditida</taxon>
        <taxon>Tylenchina</taxon>
        <taxon>Tylenchomorpha</taxon>
        <taxon>Tylenchoidea</taxon>
        <taxon>Meloidogynidae</taxon>
        <taxon>Meloidogyninae</taxon>
        <taxon>Meloidogyne</taxon>
    </lineage>
</organism>
<feature type="compositionally biased region" description="Basic and acidic residues" evidence="5">
    <location>
        <begin position="101"/>
        <end position="110"/>
    </location>
</feature>
<dbReference type="SUPFAM" id="SSF90229">
    <property type="entry name" value="CCCH zinc finger"/>
    <property type="match status" value="1"/>
</dbReference>
<dbReference type="Proteomes" id="UP000580250">
    <property type="component" value="Unassembled WGS sequence"/>
</dbReference>
<evidence type="ECO:0000256" key="4">
    <source>
        <dbReference type="PROSITE-ProRule" id="PRU00723"/>
    </source>
</evidence>
<feature type="compositionally biased region" description="Basic and acidic residues" evidence="5">
    <location>
        <begin position="839"/>
        <end position="850"/>
    </location>
</feature>
<evidence type="ECO:0000313" key="7">
    <source>
        <dbReference type="EMBL" id="CAD2166945.1"/>
    </source>
</evidence>
<keyword evidence="1 4" id="KW-0479">Metal-binding</keyword>
<feature type="compositionally biased region" description="Basic and acidic residues" evidence="5">
    <location>
        <begin position="156"/>
        <end position="168"/>
    </location>
</feature>
<evidence type="ECO:0000259" key="6">
    <source>
        <dbReference type="PROSITE" id="PS50103"/>
    </source>
</evidence>
<dbReference type="Pfam" id="PF00642">
    <property type="entry name" value="zf-CCCH"/>
    <property type="match status" value="1"/>
</dbReference>
<evidence type="ECO:0000256" key="1">
    <source>
        <dbReference type="ARBA" id="ARBA00022723"/>
    </source>
</evidence>
<gene>
    <name evidence="7" type="ORF">MENT_LOCUS18237</name>
</gene>
<evidence type="ECO:0000256" key="5">
    <source>
        <dbReference type="SAM" id="MobiDB-lite"/>
    </source>
</evidence>
<keyword evidence="3 4" id="KW-0862">Zinc</keyword>
<feature type="compositionally biased region" description="Basic residues" evidence="5">
    <location>
        <begin position="544"/>
        <end position="553"/>
    </location>
</feature>
<feature type="region of interest" description="Disordered" evidence="5">
    <location>
        <begin position="665"/>
        <end position="876"/>
    </location>
</feature>
<dbReference type="SMART" id="SM00356">
    <property type="entry name" value="ZnF_C3H1"/>
    <property type="match status" value="1"/>
</dbReference>
<feature type="region of interest" description="Disordered" evidence="5">
    <location>
        <begin position="317"/>
        <end position="342"/>
    </location>
</feature>
<feature type="compositionally biased region" description="Basic and acidic residues" evidence="5">
    <location>
        <begin position="124"/>
        <end position="135"/>
    </location>
</feature>
<feature type="domain" description="C3H1-type" evidence="6">
    <location>
        <begin position="231"/>
        <end position="258"/>
    </location>
</feature>
<dbReference type="PROSITE" id="PS50103">
    <property type="entry name" value="ZF_C3H1"/>
    <property type="match status" value="1"/>
</dbReference>
<feature type="compositionally biased region" description="Low complexity" evidence="5">
    <location>
        <begin position="608"/>
        <end position="617"/>
    </location>
</feature>